<keyword evidence="4" id="KW-0762">Sugar transport</keyword>
<reference evidence="16 18" key="2">
    <citation type="submission" date="2019-03" db="EMBL/GenBank/DDBJ databases">
        <title>Genomic Encyclopedia of Archaeal and Bacterial Type Strains, Phase II (KMG-II): from individual species to whole genera.</title>
        <authorList>
            <person name="Goeker M."/>
        </authorList>
    </citation>
    <scope>NUCLEOTIDE SEQUENCE [LARGE SCALE GENOMIC DNA]</scope>
    <source>
        <strain evidence="16 18">DSM 15594</strain>
    </source>
</reference>
<organism evidence="15 17">
    <name type="scientific">Oceanimonas baumannii</name>
    <dbReference type="NCBI Taxonomy" id="129578"/>
    <lineage>
        <taxon>Bacteria</taxon>
        <taxon>Pseudomonadati</taxon>
        <taxon>Pseudomonadota</taxon>
        <taxon>Gammaproteobacteria</taxon>
        <taxon>Aeromonadales</taxon>
        <taxon>Aeromonadaceae</taxon>
        <taxon>Oceanimonas</taxon>
    </lineage>
</organism>
<dbReference type="GO" id="GO:0019866">
    <property type="term" value="C:organelle inner membrane"/>
    <property type="evidence" value="ECO:0007669"/>
    <property type="project" value="InterPro"/>
</dbReference>
<evidence type="ECO:0000256" key="4">
    <source>
        <dbReference type="ARBA" id="ARBA00022597"/>
    </source>
</evidence>
<evidence type="ECO:0000256" key="2">
    <source>
        <dbReference type="ARBA" id="ARBA00022448"/>
    </source>
</evidence>
<dbReference type="InterPro" id="IPR003352">
    <property type="entry name" value="PTS_EIIC"/>
</dbReference>
<evidence type="ECO:0000313" key="18">
    <source>
        <dbReference type="Proteomes" id="UP000295058"/>
    </source>
</evidence>
<dbReference type="GO" id="GO:0005886">
    <property type="term" value="C:plasma membrane"/>
    <property type="evidence" value="ECO:0007669"/>
    <property type="project" value="UniProtKB-SubCell"/>
</dbReference>
<dbReference type="GO" id="GO:0008982">
    <property type="term" value="F:protein-N(PI)-phosphohistidine-sugar phosphotransferase activity"/>
    <property type="evidence" value="ECO:0007669"/>
    <property type="project" value="InterPro"/>
</dbReference>
<dbReference type="Pfam" id="PF00367">
    <property type="entry name" value="PTS_EIIB"/>
    <property type="match status" value="1"/>
</dbReference>
<evidence type="ECO:0000313" key="17">
    <source>
        <dbReference type="Proteomes" id="UP000243640"/>
    </source>
</evidence>
<dbReference type="Pfam" id="PF02378">
    <property type="entry name" value="PTS_EIIC"/>
    <property type="match status" value="1"/>
</dbReference>
<dbReference type="EMBL" id="NQJF01000004">
    <property type="protein sequence ID" value="OYD25363.1"/>
    <property type="molecule type" value="Genomic_DNA"/>
</dbReference>
<dbReference type="Gene3D" id="3.30.1360.60">
    <property type="entry name" value="Glucose permease domain IIB"/>
    <property type="match status" value="1"/>
</dbReference>
<dbReference type="InterPro" id="IPR010974">
    <property type="entry name" value="PTS_IIBC_nag"/>
</dbReference>
<keyword evidence="9 12" id="KW-1133">Transmembrane helix</keyword>
<accession>A0A235CLC0</accession>
<evidence type="ECO:0000256" key="6">
    <source>
        <dbReference type="ARBA" id="ARBA00022683"/>
    </source>
</evidence>
<dbReference type="PROSITE" id="PS51098">
    <property type="entry name" value="PTS_EIIB_TYPE_1"/>
    <property type="match status" value="1"/>
</dbReference>
<name>A0A235CLC0_9GAMM</name>
<dbReference type="InterPro" id="IPR050429">
    <property type="entry name" value="PTS_Glucose_EIICBA"/>
</dbReference>
<evidence type="ECO:0000256" key="12">
    <source>
        <dbReference type="SAM" id="Phobius"/>
    </source>
</evidence>
<dbReference type="EMBL" id="SODO01000001">
    <property type="protein sequence ID" value="TDW62459.1"/>
    <property type="molecule type" value="Genomic_DNA"/>
</dbReference>
<evidence type="ECO:0000256" key="7">
    <source>
        <dbReference type="ARBA" id="ARBA00022692"/>
    </source>
</evidence>
<feature type="transmembrane region" description="Helical" evidence="12">
    <location>
        <begin position="94"/>
        <end position="110"/>
    </location>
</feature>
<keyword evidence="2" id="KW-0813">Transport</keyword>
<evidence type="ECO:0000259" key="13">
    <source>
        <dbReference type="PROSITE" id="PS51098"/>
    </source>
</evidence>
<dbReference type="GO" id="GO:0009401">
    <property type="term" value="P:phosphoenolpyruvate-dependent sugar phosphotransferase system"/>
    <property type="evidence" value="ECO:0007669"/>
    <property type="project" value="UniProtKB-KW"/>
</dbReference>
<evidence type="ECO:0000313" key="16">
    <source>
        <dbReference type="EMBL" id="TDW62459.1"/>
    </source>
</evidence>
<feature type="active site" description="Phosphocysteine intermediate; for EIIB activity" evidence="11">
    <location>
        <position position="438"/>
    </location>
</feature>
<dbReference type="InterPro" id="IPR018113">
    <property type="entry name" value="PTrfase_EIIB_Cys"/>
</dbReference>
<feature type="transmembrane region" description="Helical" evidence="12">
    <location>
        <begin position="130"/>
        <end position="150"/>
    </location>
</feature>
<evidence type="ECO:0000259" key="14">
    <source>
        <dbReference type="PROSITE" id="PS51103"/>
    </source>
</evidence>
<dbReference type="GO" id="GO:0015764">
    <property type="term" value="P:N-acetylglucosamine transport"/>
    <property type="evidence" value="ECO:0007669"/>
    <property type="project" value="TreeGrafter"/>
</dbReference>
<feature type="transmembrane region" description="Helical" evidence="12">
    <location>
        <begin position="294"/>
        <end position="312"/>
    </location>
</feature>
<feature type="transmembrane region" description="Helical" evidence="12">
    <location>
        <begin position="373"/>
        <end position="391"/>
    </location>
</feature>
<sequence>MMGYLQTLGKALMLPIATLPVAALLLRLGQPDLLSIPFMAAAGGAIFDQLPLLFGLGIAVGLAKDDAGSAALAGAVGYFVLTGAAVTINDALDLSFFGGIMAGVIAGHSYNRFHKVRLPDYLGFFGGKRLVPVMTGLFCLLAAFIVGYVWPPVQQAIDTFGHGVADSGSLGQFVYGVLNRALIPLGLHHVLNSLFWFGLGECVKISYEMAGSLHNICLAPALADTFRVGGAVPGVSGGTITQIAAEVTRGDLNRFFSGDPMAGVFMSGFFPIMMFGLPAAALAMIAAAPKGKRARTGGLLLSLALTSFLTGITEPLEFTFMFLAPVLYGIHALLTGLSLVAANALGTLHGFGFSAGLFDLVLNWGMATHPWRLLGLGLVSGVVYFTVFYVVSRRLGLVMPGQEPAAADQLPSRTGCEQADAFIAALGGAGNLEHVEACITRLRLRLKDPALVNDSRLKALGARGVIHLGGQGVQVVLGAQAEPVAAAIRNRITST</sequence>
<evidence type="ECO:0000256" key="10">
    <source>
        <dbReference type="ARBA" id="ARBA00023136"/>
    </source>
</evidence>
<evidence type="ECO:0000256" key="1">
    <source>
        <dbReference type="ARBA" id="ARBA00004651"/>
    </source>
</evidence>
<comment type="caution">
    <text evidence="15">The sequence shown here is derived from an EMBL/GenBank/DDBJ whole genome shotgun (WGS) entry which is preliminary data.</text>
</comment>
<dbReference type="SUPFAM" id="SSF55604">
    <property type="entry name" value="Glucose permease domain IIB"/>
    <property type="match status" value="1"/>
</dbReference>
<dbReference type="PANTHER" id="PTHR30009:SF4">
    <property type="entry name" value="PTS SYSTEM N-ACETYLGLUCOSAMINE-SPECIFIC EIICBA COMPONENT"/>
    <property type="match status" value="1"/>
</dbReference>
<dbReference type="GO" id="GO:0090563">
    <property type="term" value="F:protein-phosphocysteine-sugar phosphotransferase activity"/>
    <property type="evidence" value="ECO:0007669"/>
    <property type="project" value="TreeGrafter"/>
</dbReference>
<feature type="transmembrane region" description="Helical" evidence="12">
    <location>
        <begin position="348"/>
        <end position="367"/>
    </location>
</feature>
<evidence type="ECO:0000256" key="3">
    <source>
        <dbReference type="ARBA" id="ARBA00022475"/>
    </source>
</evidence>
<feature type="transmembrane region" description="Helical" evidence="12">
    <location>
        <begin position="70"/>
        <end position="88"/>
    </location>
</feature>
<keyword evidence="5" id="KW-0808">Transferase</keyword>
<feature type="domain" description="PTS EIIC type-1" evidence="14">
    <location>
        <begin position="1"/>
        <end position="404"/>
    </location>
</feature>
<evidence type="ECO:0000256" key="11">
    <source>
        <dbReference type="PROSITE-ProRule" id="PRU00421"/>
    </source>
</evidence>
<dbReference type="InterPro" id="IPR013013">
    <property type="entry name" value="PTS_EIIC_1"/>
</dbReference>
<dbReference type="NCBIfam" id="TIGR01998">
    <property type="entry name" value="PTS-II-BC-nag"/>
    <property type="match status" value="1"/>
</dbReference>
<keyword evidence="7 12" id="KW-0812">Transmembrane</keyword>
<keyword evidence="10 12" id="KW-0472">Membrane</keyword>
<keyword evidence="6" id="KW-0598">Phosphotransferase system</keyword>
<protein>
    <submittedName>
        <fullName evidence="15">PTS N-acetyl-D-glucosamine transporter</fullName>
    </submittedName>
    <submittedName>
        <fullName evidence="16">PTS system N-acetylglucosamine-specific IIC component</fullName>
    </submittedName>
</protein>
<keyword evidence="3" id="KW-1003">Cell membrane</keyword>
<dbReference type="OrthoDB" id="7571469at2"/>
<feature type="transmembrane region" description="Helical" evidence="12">
    <location>
        <begin position="318"/>
        <end position="341"/>
    </location>
</feature>
<dbReference type="Proteomes" id="UP000243640">
    <property type="component" value="Unassembled WGS sequence"/>
</dbReference>
<keyword evidence="18" id="KW-1185">Reference proteome</keyword>
<dbReference type="Proteomes" id="UP000295058">
    <property type="component" value="Unassembled WGS sequence"/>
</dbReference>
<feature type="transmembrane region" description="Helical" evidence="12">
    <location>
        <begin position="12"/>
        <end position="30"/>
    </location>
</feature>
<feature type="transmembrane region" description="Helical" evidence="12">
    <location>
        <begin position="264"/>
        <end position="287"/>
    </location>
</feature>
<dbReference type="GO" id="GO:0016301">
    <property type="term" value="F:kinase activity"/>
    <property type="evidence" value="ECO:0007669"/>
    <property type="project" value="UniProtKB-KW"/>
</dbReference>
<dbReference type="CDD" id="cd00212">
    <property type="entry name" value="PTS_IIB_glc"/>
    <property type="match status" value="1"/>
</dbReference>
<dbReference type="InterPro" id="IPR001996">
    <property type="entry name" value="PTS_IIB_1"/>
</dbReference>
<dbReference type="PROSITE" id="PS01035">
    <property type="entry name" value="PTS_EIIB_TYPE_1_CYS"/>
    <property type="match status" value="1"/>
</dbReference>
<keyword evidence="8" id="KW-0418">Kinase</keyword>
<feature type="transmembrane region" description="Helical" evidence="12">
    <location>
        <begin position="36"/>
        <end position="63"/>
    </location>
</feature>
<feature type="domain" description="PTS EIIB type-1" evidence="13">
    <location>
        <begin position="416"/>
        <end position="495"/>
    </location>
</feature>
<dbReference type="InterPro" id="IPR036878">
    <property type="entry name" value="Glu_permease_IIB"/>
</dbReference>
<dbReference type="PROSITE" id="PS51103">
    <property type="entry name" value="PTS_EIIC_TYPE_1"/>
    <property type="match status" value="1"/>
</dbReference>
<gene>
    <name evidence="15" type="ORF">B6S09_06105</name>
    <name evidence="16" type="ORF">LY04_00527</name>
</gene>
<dbReference type="AlphaFoldDB" id="A0A235CLC0"/>
<evidence type="ECO:0000256" key="8">
    <source>
        <dbReference type="ARBA" id="ARBA00022777"/>
    </source>
</evidence>
<comment type="subcellular location">
    <subcellularLocation>
        <location evidence="1">Cell membrane</location>
        <topology evidence="1">Multi-pass membrane protein</topology>
    </subcellularLocation>
</comment>
<evidence type="ECO:0000256" key="5">
    <source>
        <dbReference type="ARBA" id="ARBA00022679"/>
    </source>
</evidence>
<proteinExistence type="predicted"/>
<dbReference type="GO" id="GO:0015572">
    <property type="term" value="F:N-acetylglucosamine transmembrane transporter activity"/>
    <property type="evidence" value="ECO:0007669"/>
    <property type="project" value="InterPro"/>
</dbReference>
<evidence type="ECO:0000256" key="9">
    <source>
        <dbReference type="ARBA" id="ARBA00022989"/>
    </source>
</evidence>
<dbReference type="NCBIfam" id="TIGR00826">
    <property type="entry name" value="EIIB_glc"/>
    <property type="match status" value="1"/>
</dbReference>
<evidence type="ECO:0000313" key="15">
    <source>
        <dbReference type="EMBL" id="OYD25363.1"/>
    </source>
</evidence>
<dbReference type="PANTHER" id="PTHR30009">
    <property type="entry name" value="CYTOCHROME C-TYPE SYNTHESIS PROTEIN AND PTS TRANSMEMBRANE COMPONENT"/>
    <property type="match status" value="1"/>
</dbReference>
<reference evidence="15 17" key="1">
    <citation type="submission" date="2017-08" db="EMBL/GenBank/DDBJ databases">
        <title>Draft Genome Sequence of the Marine Bacterium Oceanimonas baumannii ATCC 700832.</title>
        <authorList>
            <person name="Mcclelland W.D."/>
            <person name="Brennan M.A."/>
            <person name="Trachtenberg A.M."/>
            <person name="Maclea K.S."/>
        </authorList>
    </citation>
    <scope>NUCLEOTIDE SEQUENCE [LARGE SCALE GENOMIC DNA]</scope>
    <source>
        <strain evidence="15 17">ATCC 700832</strain>
    </source>
</reference>